<dbReference type="EMBL" id="CADCTZ010000337">
    <property type="protein sequence ID" value="CAA9334045.1"/>
    <property type="molecule type" value="Genomic_DNA"/>
</dbReference>
<sequence>MSPSSFMRTLVLTTKQFDCSGSIAHKMIHGREARATTNKPK</sequence>
<gene>
    <name evidence="1" type="ORF">AVDCRST_MAG84-2037</name>
</gene>
<name>A0A6J4LID2_9CYAN</name>
<organism evidence="1">
    <name type="scientific">uncultured Microcoleus sp</name>
    <dbReference type="NCBI Taxonomy" id="259945"/>
    <lineage>
        <taxon>Bacteria</taxon>
        <taxon>Bacillati</taxon>
        <taxon>Cyanobacteriota</taxon>
        <taxon>Cyanophyceae</taxon>
        <taxon>Oscillatoriophycideae</taxon>
        <taxon>Oscillatoriales</taxon>
        <taxon>Microcoleaceae</taxon>
        <taxon>Microcoleus</taxon>
        <taxon>environmental samples</taxon>
    </lineage>
</organism>
<accession>A0A6J4LID2</accession>
<protein>
    <submittedName>
        <fullName evidence="1">Uncharacterized protein</fullName>
    </submittedName>
</protein>
<evidence type="ECO:0000313" key="1">
    <source>
        <dbReference type="EMBL" id="CAA9334045.1"/>
    </source>
</evidence>
<dbReference type="AlphaFoldDB" id="A0A6J4LID2"/>
<proteinExistence type="predicted"/>
<reference evidence="1" key="1">
    <citation type="submission" date="2020-02" db="EMBL/GenBank/DDBJ databases">
        <authorList>
            <person name="Meier V. D."/>
        </authorList>
    </citation>
    <scope>NUCLEOTIDE SEQUENCE</scope>
    <source>
        <strain evidence="1">AVDCRST_MAG84</strain>
    </source>
</reference>